<keyword evidence="2" id="KW-1185">Reference proteome</keyword>
<comment type="caution">
    <text evidence="1">The sequence shown here is derived from an EMBL/GenBank/DDBJ whole genome shotgun (WGS) entry which is preliminary data.</text>
</comment>
<dbReference type="AlphaFoldDB" id="W7YXT6"/>
<accession>W7YXT6</accession>
<dbReference type="eggNOG" id="ENOG503055V">
    <property type="taxonomic scope" value="Bacteria"/>
</dbReference>
<proteinExistence type="predicted"/>
<dbReference type="Proteomes" id="UP000019364">
    <property type="component" value="Unassembled WGS sequence"/>
</dbReference>
<gene>
    <name evidence="1" type="ORF">JCM16418_1228</name>
</gene>
<name>W7YXT6_9BACL</name>
<organism evidence="1 2">
    <name type="scientific">Paenibacillus pini JCM 16418</name>
    <dbReference type="NCBI Taxonomy" id="1236976"/>
    <lineage>
        <taxon>Bacteria</taxon>
        <taxon>Bacillati</taxon>
        <taxon>Bacillota</taxon>
        <taxon>Bacilli</taxon>
        <taxon>Bacillales</taxon>
        <taxon>Paenibacillaceae</taxon>
        <taxon>Paenibacillus</taxon>
    </lineage>
</organism>
<dbReference type="EMBL" id="BAVZ01000002">
    <property type="protein sequence ID" value="GAF07234.1"/>
    <property type="molecule type" value="Genomic_DNA"/>
</dbReference>
<evidence type="ECO:0000313" key="2">
    <source>
        <dbReference type="Proteomes" id="UP000019364"/>
    </source>
</evidence>
<sequence>MVRKMVLSQQISYGKEEFLELESASVKVKQIYDKAFKMLHRYLPESVWKFWIGVPPSQIKKNSEDGDIQEGTIFQKWIQGPSGWKCIGCEMHHVENIIPETDETPYKHEYIFHNGRLQSMLLQVIIWSQFEEITMFRPFLGDVPFYTDEEMKIISSYFVPTYVSETPLKQLGKPYKKHAMKFPVYQEFISAPPLVMHSDGEVQEGTWMTGVYVDQTNFLRLGPYLKNIDGRRTFMEAFID</sequence>
<protein>
    <submittedName>
        <fullName evidence="1">Uncharacterized protein</fullName>
    </submittedName>
</protein>
<reference evidence="1 2" key="1">
    <citation type="journal article" date="2014" name="Genome Announc.">
        <title>Draft Genome Sequence of Paenibacillus pini JCM 16418T, Isolated from the Rhizosphere of Pine Tree.</title>
        <authorList>
            <person name="Yuki M."/>
            <person name="Oshima K."/>
            <person name="Suda W."/>
            <person name="Oshida Y."/>
            <person name="Kitamura K."/>
            <person name="Iida Y."/>
            <person name="Hattori M."/>
            <person name="Ohkuma M."/>
        </authorList>
    </citation>
    <scope>NUCLEOTIDE SEQUENCE [LARGE SCALE GENOMIC DNA]</scope>
    <source>
        <strain evidence="1 2">JCM 16418</strain>
    </source>
</reference>
<evidence type="ECO:0000313" key="1">
    <source>
        <dbReference type="EMBL" id="GAF07234.1"/>
    </source>
</evidence>
<dbReference type="STRING" id="1236976.JCM16418_1228"/>